<proteinExistence type="predicted"/>
<reference evidence="2" key="1">
    <citation type="journal article" date="2024" name="Proc. Natl. Acad. Sci. U.S.A.">
        <title>Extraordinary preservation of gene collinearity over three hundred million years revealed in homosporous lycophytes.</title>
        <authorList>
            <person name="Li C."/>
            <person name="Wickell D."/>
            <person name="Kuo L.Y."/>
            <person name="Chen X."/>
            <person name="Nie B."/>
            <person name="Liao X."/>
            <person name="Peng D."/>
            <person name="Ji J."/>
            <person name="Jenkins J."/>
            <person name="Williams M."/>
            <person name="Shu S."/>
            <person name="Plott C."/>
            <person name="Barry K."/>
            <person name="Rajasekar S."/>
            <person name="Grimwood J."/>
            <person name="Han X."/>
            <person name="Sun S."/>
            <person name="Hou Z."/>
            <person name="He W."/>
            <person name="Dai G."/>
            <person name="Sun C."/>
            <person name="Schmutz J."/>
            <person name="Leebens-Mack J.H."/>
            <person name="Li F.W."/>
            <person name="Wang L."/>
        </authorList>
    </citation>
    <scope>NUCLEOTIDE SEQUENCE [LARGE SCALE GENOMIC DNA]</scope>
    <source>
        <strain evidence="2">cv. PW_Plant_1</strain>
    </source>
</reference>
<evidence type="ECO:0000313" key="1">
    <source>
        <dbReference type="EMBL" id="KAJ7538012.1"/>
    </source>
</evidence>
<organism evidence="1 2">
    <name type="scientific">Diphasiastrum complanatum</name>
    <name type="common">Issler's clubmoss</name>
    <name type="synonym">Lycopodium complanatum</name>
    <dbReference type="NCBI Taxonomy" id="34168"/>
    <lineage>
        <taxon>Eukaryota</taxon>
        <taxon>Viridiplantae</taxon>
        <taxon>Streptophyta</taxon>
        <taxon>Embryophyta</taxon>
        <taxon>Tracheophyta</taxon>
        <taxon>Lycopodiopsida</taxon>
        <taxon>Lycopodiales</taxon>
        <taxon>Lycopodiaceae</taxon>
        <taxon>Lycopodioideae</taxon>
        <taxon>Diphasiastrum</taxon>
    </lineage>
</organism>
<dbReference type="EMBL" id="CM055102">
    <property type="protein sequence ID" value="KAJ7538012.1"/>
    <property type="molecule type" value="Genomic_DNA"/>
</dbReference>
<comment type="caution">
    <text evidence="1">The sequence shown here is derived from an EMBL/GenBank/DDBJ whole genome shotgun (WGS) entry which is preliminary data.</text>
</comment>
<protein>
    <submittedName>
        <fullName evidence="1">Uncharacterized protein</fullName>
    </submittedName>
</protein>
<keyword evidence="2" id="KW-1185">Reference proteome</keyword>
<evidence type="ECO:0000313" key="2">
    <source>
        <dbReference type="Proteomes" id="UP001162992"/>
    </source>
</evidence>
<gene>
    <name evidence="1" type="ORF">O6H91_11G031100</name>
</gene>
<dbReference type="Proteomes" id="UP001162992">
    <property type="component" value="Chromosome 11"/>
</dbReference>
<name>A0ACC2C7V8_DIPCM</name>
<sequence>MEHEIFPENESIEFPLPSCNIRGRVGNCKKSAIGNGHWRSLSAPSDETNSASWDLSPHSLSRLSEEWKQKLRNKNFEERSHALHRRRAALEQDVAELRLRLENEKAVRDTLQRASEPPSSALSPLHHHVNPQATELVTEIATLEGEVVRLEQHVLFLYRKVFDQRSSKIDLPNHPNTSDLTTAQEHPHTWGRLKGAFKLRKSPSPQHRRHVSAAPQRSHPPPESSTSSQVKTRHVSLLGGKCKNDDEDAEAEKKLSNMLQSSVPKETWTYGAEDSNIMDVQRSPIKTLQQVMELQSVGDRNCAPSQSPHLLMKQLYRTPNRLSEELVRCMSAIYCKLSEPPLEQVGAPKTRLSSSSSSFASSASFSLTQESFGDSWSPQWRTDACETQLIDFFQVKGSSDNVGAYGLMVEVPWICVDKNRLAYAAQALQVFRSMVEQLEKVDPGKLREEEKLAFWINVYNALMMHAYLAYGIPRHHLKRISLLQKAAYKIGTYTINANTIEQSILGCRSHRPAQWLQTLLSPLTRFKATEERRAFSLYRLEPLVCFALCCGGRSDPAVRVYSAKSIKKELALAKHDFLRASVGIGNDNKTILLPRILEWYTREIGVGTGNILNWICQNVPEKQGMIKNCLAGKFSNRHGAPCIEWLPYDFSFRYIFTGELALGSPFYIK</sequence>
<accession>A0ACC2C7V8</accession>